<dbReference type="InterPro" id="IPR014148">
    <property type="entry name" value="VirB9"/>
</dbReference>
<reference evidence="6 7" key="1">
    <citation type="journal article" date="2015" name="Genome Announc.">
        <title>Complete Genome Sequence of Bartonella ancashensis Strain 20.00, Isolated from the Blood of a Patient with Verruga Peruana.</title>
        <authorList>
            <person name="Hang J."/>
            <person name="Mullins K.E."/>
            <person name="Clifford R.J."/>
            <person name="Onmus-Leone F."/>
            <person name="Yang Y."/>
            <person name="Jiang J."/>
            <person name="Leguia M."/>
            <person name="Kasper M.R."/>
            <person name="Maguina C."/>
            <person name="Lesho E.P."/>
            <person name="Jarman R.G."/>
            <person name="Richards A.L."/>
            <person name="Blazes D."/>
        </authorList>
    </citation>
    <scope>NUCLEOTIDE SEQUENCE [LARGE SCALE GENOMIC DNA]</scope>
    <source>
        <strain evidence="6 7">20.00</strain>
    </source>
</reference>
<evidence type="ECO:0000313" key="7">
    <source>
        <dbReference type="Proteomes" id="UP000057213"/>
    </source>
</evidence>
<accession>A0A0M4L633</accession>
<organism evidence="6 7">
    <name type="scientific">Bartonella ancashensis</name>
    <dbReference type="NCBI Taxonomy" id="1318743"/>
    <lineage>
        <taxon>Bacteria</taxon>
        <taxon>Pseudomonadati</taxon>
        <taxon>Pseudomonadota</taxon>
        <taxon>Alphaproteobacteria</taxon>
        <taxon>Hyphomicrobiales</taxon>
        <taxon>Bartonellaceae</taxon>
        <taxon>Bartonella</taxon>
    </lineage>
</organism>
<dbReference type="STRING" id="1318743.PU02_0194"/>
<dbReference type="CDD" id="cd06911">
    <property type="entry name" value="VirB9_CagX_TrbG"/>
    <property type="match status" value="1"/>
</dbReference>
<protein>
    <submittedName>
        <fullName evidence="6">Forms the bulk of type IV secretion complex that spans outer membrane and periplasm (VirB9)</fullName>
    </submittedName>
</protein>
<dbReference type="AlphaFoldDB" id="A0A0M4L633"/>
<dbReference type="PATRIC" id="fig|1318743.3.peg.201"/>
<keyword evidence="7" id="KW-1185">Reference proteome</keyword>
<gene>
    <name evidence="6" type="ORF">PU02_0194</name>
</gene>
<feature type="compositionally biased region" description="Polar residues" evidence="4">
    <location>
        <begin position="274"/>
        <end position="293"/>
    </location>
</feature>
<dbReference type="KEGG" id="banc:PU02_0194"/>
<dbReference type="EMBL" id="CP010401">
    <property type="protein sequence ID" value="ALE03008.1"/>
    <property type="molecule type" value="Genomic_DNA"/>
</dbReference>
<keyword evidence="2 5" id="KW-0732">Signal</keyword>
<evidence type="ECO:0000256" key="2">
    <source>
        <dbReference type="ARBA" id="ARBA00022729"/>
    </source>
</evidence>
<dbReference type="Pfam" id="PF03524">
    <property type="entry name" value="CagX"/>
    <property type="match status" value="1"/>
</dbReference>
<sequence length="293" mass="32940">MIRLSAKISVMFLTLSFIATGFCITKSSFAETAPISAPKDNRIRFINYDPYNVVKIVGSIRSSVQVEFSDDENIIYVGIGNSVAWQVAPAGHFVFLKPREVQPTTNLQIVTSRQDGTQRSYQFELQVREGDISVGNDTYFLVKFRYPEDEALRKKLIAEAKARQREEKFVDDVLNTHEDFGPRNWAYEVQGSSSLEPSSVYDNGKTTTFTFLGNIEIPAIYILSPDGQESLIPKSIKGNRVIVHAISSRFTLRRGNEILCVFNRRFFPAGINPETGTTSPSVQRKVSIGNSYE</sequence>
<name>A0A0M4L633_9HYPH</name>
<keyword evidence="3" id="KW-0843">Virulence</keyword>
<evidence type="ECO:0000313" key="6">
    <source>
        <dbReference type="EMBL" id="ALE03008.1"/>
    </source>
</evidence>
<dbReference type="Proteomes" id="UP000057213">
    <property type="component" value="Chromosome"/>
</dbReference>
<evidence type="ECO:0000256" key="3">
    <source>
        <dbReference type="ARBA" id="ARBA00023026"/>
    </source>
</evidence>
<feature type="region of interest" description="Disordered" evidence="4">
    <location>
        <begin position="273"/>
        <end position="293"/>
    </location>
</feature>
<proteinExistence type="inferred from homology"/>
<dbReference type="InterPro" id="IPR038161">
    <property type="entry name" value="VirB9/CagX/TrbG_C_sf"/>
</dbReference>
<dbReference type="InterPro" id="IPR010258">
    <property type="entry name" value="Conjugal_tfr_TrbG/VirB9/CagX"/>
</dbReference>
<feature type="signal peptide" evidence="5">
    <location>
        <begin position="1"/>
        <end position="21"/>
    </location>
</feature>
<dbReference type="OrthoDB" id="7390264at2"/>
<evidence type="ECO:0000256" key="5">
    <source>
        <dbReference type="SAM" id="SignalP"/>
    </source>
</evidence>
<feature type="chain" id="PRO_5005797348" evidence="5">
    <location>
        <begin position="22"/>
        <end position="293"/>
    </location>
</feature>
<dbReference type="Gene3D" id="2.60.40.2500">
    <property type="match status" value="1"/>
</dbReference>
<dbReference type="InterPro" id="IPR033645">
    <property type="entry name" value="VirB9/CagX/TrbG_C"/>
</dbReference>
<dbReference type="NCBIfam" id="TIGR02781">
    <property type="entry name" value="VirB9"/>
    <property type="match status" value="1"/>
</dbReference>
<comment type="similarity">
    <text evidence="1">Belongs to the TrbG/VirB9 family.</text>
</comment>
<evidence type="ECO:0000256" key="1">
    <source>
        <dbReference type="ARBA" id="ARBA00006135"/>
    </source>
</evidence>
<evidence type="ECO:0000256" key="4">
    <source>
        <dbReference type="SAM" id="MobiDB-lite"/>
    </source>
</evidence>